<gene>
    <name evidence="2" type="ORF">ROR02_06780</name>
</gene>
<keyword evidence="3" id="KW-1185">Reference proteome</keyword>
<evidence type="ECO:0000256" key="1">
    <source>
        <dbReference type="SAM" id="MobiDB-lite"/>
    </source>
</evidence>
<dbReference type="Proteomes" id="UP000321567">
    <property type="component" value="Unassembled WGS sequence"/>
</dbReference>
<dbReference type="EMBL" id="BJZO01000011">
    <property type="protein sequence ID" value="GEO80547.1"/>
    <property type="molecule type" value="Genomic_DNA"/>
</dbReference>
<dbReference type="AlphaFoldDB" id="A0A512H532"/>
<evidence type="ECO:0000313" key="3">
    <source>
        <dbReference type="Proteomes" id="UP000321567"/>
    </source>
</evidence>
<name>A0A512H532_9PROT</name>
<reference evidence="2 3" key="1">
    <citation type="submission" date="2019-07" db="EMBL/GenBank/DDBJ databases">
        <title>Whole genome shotgun sequence of Rhodospirillum oryzae NBRC 107573.</title>
        <authorList>
            <person name="Hosoyama A."/>
            <person name="Uohara A."/>
            <person name="Ohji S."/>
            <person name="Ichikawa N."/>
        </authorList>
    </citation>
    <scope>NUCLEOTIDE SEQUENCE [LARGE SCALE GENOMIC DNA]</scope>
    <source>
        <strain evidence="2 3">NBRC 107573</strain>
    </source>
</reference>
<comment type="caution">
    <text evidence="2">The sequence shown here is derived from an EMBL/GenBank/DDBJ whole genome shotgun (WGS) entry which is preliminary data.</text>
</comment>
<accession>A0A512H532</accession>
<protein>
    <submittedName>
        <fullName evidence="2">Uncharacterized protein</fullName>
    </submittedName>
</protein>
<organism evidence="2 3">
    <name type="scientific">Pararhodospirillum oryzae</name>
    <dbReference type="NCBI Taxonomy" id="478448"/>
    <lineage>
        <taxon>Bacteria</taxon>
        <taxon>Pseudomonadati</taxon>
        <taxon>Pseudomonadota</taxon>
        <taxon>Alphaproteobacteria</taxon>
        <taxon>Rhodospirillales</taxon>
        <taxon>Rhodospirillaceae</taxon>
        <taxon>Pararhodospirillum</taxon>
    </lineage>
</organism>
<proteinExistence type="predicted"/>
<feature type="region of interest" description="Disordered" evidence="1">
    <location>
        <begin position="49"/>
        <end position="70"/>
    </location>
</feature>
<evidence type="ECO:0000313" key="2">
    <source>
        <dbReference type="EMBL" id="GEO80547.1"/>
    </source>
</evidence>
<sequence length="70" mass="7841">MAPVRRLNTVLLPELGGPIRAMVRWRGSWDEVDDMGATFGGAFPDRDWRRSWVGNGNERGPKQRSTGQDG</sequence>